<keyword evidence="10" id="KW-0961">Cell wall biogenesis/degradation</keyword>
<feature type="transmembrane region" description="Helical" evidence="13">
    <location>
        <begin position="182"/>
        <end position="201"/>
    </location>
</feature>
<feature type="transmembrane region" description="Helical" evidence="13">
    <location>
        <begin position="207"/>
        <end position="225"/>
    </location>
</feature>
<evidence type="ECO:0000256" key="5">
    <source>
        <dbReference type="ARBA" id="ARBA00022692"/>
    </source>
</evidence>
<evidence type="ECO:0000256" key="13">
    <source>
        <dbReference type="SAM" id="Phobius"/>
    </source>
</evidence>
<keyword evidence="8 13" id="KW-1133">Transmembrane helix</keyword>
<evidence type="ECO:0000256" key="11">
    <source>
        <dbReference type="ARBA" id="ARBA00032370"/>
    </source>
</evidence>
<feature type="transmembrane region" description="Helical" evidence="13">
    <location>
        <begin position="53"/>
        <end position="70"/>
    </location>
</feature>
<dbReference type="EMBL" id="BAABIQ010000003">
    <property type="protein sequence ID" value="GAA4781122.1"/>
    <property type="molecule type" value="Genomic_DNA"/>
</dbReference>
<evidence type="ECO:0000256" key="8">
    <source>
        <dbReference type="ARBA" id="ARBA00022989"/>
    </source>
</evidence>
<feature type="transmembrane region" description="Helical" evidence="13">
    <location>
        <begin position="77"/>
        <end position="96"/>
    </location>
</feature>
<dbReference type="RefSeq" id="WP_345230177.1">
    <property type="nucleotide sequence ID" value="NZ_BAABIQ010000003.1"/>
</dbReference>
<evidence type="ECO:0000256" key="2">
    <source>
        <dbReference type="ARBA" id="ARBA00022475"/>
    </source>
</evidence>
<keyword evidence="6" id="KW-0133">Cell shape</keyword>
<dbReference type="NCBIfam" id="TIGR02210">
    <property type="entry name" value="rodA_shape"/>
    <property type="match status" value="1"/>
</dbReference>
<keyword evidence="9 13" id="KW-0472">Membrane</keyword>
<dbReference type="PROSITE" id="PS00428">
    <property type="entry name" value="FTSW_RODA_SPOVE"/>
    <property type="match status" value="1"/>
</dbReference>
<keyword evidence="4" id="KW-0808">Transferase</keyword>
<evidence type="ECO:0000313" key="14">
    <source>
        <dbReference type="EMBL" id="GAA4781122.1"/>
    </source>
</evidence>
<sequence length="421" mass="46935">MHQTRKIYGGSVDWITVFIWVALCIIGWLNIRAAVFDPQHASLVSLSTNYGKQFIYIVVCTLVACALMIIDGKFYNYISPVLYGITLILLVIVLLVGRNVGGNQAWIPLGSFRLQPSEFAKLGSCLLLARYLSSHSNKTPNTKTLLFGILILLVPVVLIMLQPDTGSALTFFALTLVFYREGYVTGQFLAFAFICIILFILTLLFSQWYIIGILAILCILGAFLFKRSRKAVPSAIVIFVVTSLFVLSVDFAYNHILQTHQRNRIDVILGKINDPRGQGYNLNQSKIAIGSGQLFGKGYLQGTQTKYNFVPEQSTDFIFCTVGEEWGFVGSMVVILLYVGLLLRITQLAERQRSSFARIYGYGVASIFFFHFFINIGMTIGIVPVIGIPLPFLSYGGSSLLSFTMLLFILLKFDAHRKGVV</sequence>
<evidence type="ECO:0000256" key="12">
    <source>
        <dbReference type="ARBA" id="ARBA00033270"/>
    </source>
</evidence>
<feature type="transmembrane region" description="Helical" evidence="13">
    <location>
        <begin position="12"/>
        <end position="33"/>
    </location>
</feature>
<evidence type="ECO:0000256" key="1">
    <source>
        <dbReference type="ARBA" id="ARBA00004141"/>
    </source>
</evidence>
<feature type="transmembrane region" description="Helical" evidence="13">
    <location>
        <begin position="144"/>
        <end position="161"/>
    </location>
</feature>
<evidence type="ECO:0000256" key="7">
    <source>
        <dbReference type="ARBA" id="ARBA00022984"/>
    </source>
</evidence>
<feature type="transmembrane region" description="Helical" evidence="13">
    <location>
        <begin position="359"/>
        <end position="386"/>
    </location>
</feature>
<feature type="transmembrane region" description="Helical" evidence="13">
    <location>
        <begin position="392"/>
        <end position="411"/>
    </location>
</feature>
<comment type="caution">
    <text evidence="14">The sequence shown here is derived from an EMBL/GenBank/DDBJ whole genome shotgun (WGS) entry which is preliminary data.</text>
</comment>
<keyword evidence="5 13" id="KW-0812">Transmembrane</keyword>
<proteinExistence type="predicted"/>
<evidence type="ECO:0000313" key="15">
    <source>
        <dbReference type="Proteomes" id="UP001501411"/>
    </source>
</evidence>
<organism evidence="14 15">
    <name type="scientific">Olivibacter ginsenosidimutans</name>
    <dbReference type="NCBI Taxonomy" id="1176537"/>
    <lineage>
        <taxon>Bacteria</taxon>
        <taxon>Pseudomonadati</taxon>
        <taxon>Bacteroidota</taxon>
        <taxon>Sphingobacteriia</taxon>
        <taxon>Sphingobacteriales</taxon>
        <taxon>Sphingobacteriaceae</taxon>
        <taxon>Olivibacter</taxon>
    </lineage>
</organism>
<keyword evidence="15" id="KW-1185">Reference proteome</keyword>
<reference evidence="15" key="1">
    <citation type="journal article" date="2019" name="Int. J. Syst. Evol. Microbiol.">
        <title>The Global Catalogue of Microorganisms (GCM) 10K type strain sequencing project: providing services to taxonomists for standard genome sequencing and annotation.</title>
        <authorList>
            <consortium name="The Broad Institute Genomics Platform"/>
            <consortium name="The Broad Institute Genome Sequencing Center for Infectious Disease"/>
            <person name="Wu L."/>
            <person name="Ma J."/>
        </authorList>
    </citation>
    <scope>NUCLEOTIDE SEQUENCE [LARGE SCALE GENOMIC DNA]</scope>
    <source>
        <strain evidence="15">JCM 18200</strain>
    </source>
</reference>
<protein>
    <recommendedName>
        <fullName evidence="12">Cell wall polymerase</fullName>
    </recommendedName>
    <alternativeName>
        <fullName evidence="11">Peptidoglycan polymerase</fullName>
    </alternativeName>
</protein>
<dbReference type="InterPro" id="IPR018365">
    <property type="entry name" value="Cell_cycle_FtsW-rel_CS"/>
</dbReference>
<gene>
    <name evidence="14" type="primary">rodA</name>
    <name evidence="14" type="ORF">GCM10023231_05590</name>
</gene>
<dbReference type="PANTHER" id="PTHR30474">
    <property type="entry name" value="CELL CYCLE PROTEIN"/>
    <property type="match status" value="1"/>
</dbReference>
<dbReference type="Pfam" id="PF01098">
    <property type="entry name" value="FTSW_RODA_SPOVE"/>
    <property type="match status" value="1"/>
</dbReference>
<accession>A0ABP9AH82</accession>
<feature type="transmembrane region" description="Helical" evidence="13">
    <location>
        <begin position="232"/>
        <end position="253"/>
    </location>
</feature>
<evidence type="ECO:0000256" key="6">
    <source>
        <dbReference type="ARBA" id="ARBA00022960"/>
    </source>
</evidence>
<evidence type="ECO:0000256" key="9">
    <source>
        <dbReference type="ARBA" id="ARBA00023136"/>
    </source>
</evidence>
<keyword evidence="7" id="KW-0573">Peptidoglycan synthesis</keyword>
<keyword evidence="2" id="KW-1003">Cell membrane</keyword>
<evidence type="ECO:0000256" key="4">
    <source>
        <dbReference type="ARBA" id="ARBA00022679"/>
    </source>
</evidence>
<keyword evidence="3" id="KW-0328">Glycosyltransferase</keyword>
<evidence type="ECO:0000256" key="10">
    <source>
        <dbReference type="ARBA" id="ARBA00023316"/>
    </source>
</evidence>
<dbReference type="NCBIfam" id="NF037961">
    <property type="entry name" value="RodA_shape"/>
    <property type="match status" value="1"/>
</dbReference>
<name>A0ABP9AH82_9SPHI</name>
<dbReference type="Proteomes" id="UP001501411">
    <property type="component" value="Unassembled WGS sequence"/>
</dbReference>
<dbReference type="InterPro" id="IPR001182">
    <property type="entry name" value="FtsW/RodA"/>
</dbReference>
<feature type="transmembrane region" description="Helical" evidence="13">
    <location>
        <begin position="326"/>
        <end position="347"/>
    </location>
</feature>
<evidence type="ECO:0000256" key="3">
    <source>
        <dbReference type="ARBA" id="ARBA00022676"/>
    </source>
</evidence>
<comment type="subcellular location">
    <subcellularLocation>
        <location evidence="1">Membrane</location>
        <topology evidence="1">Multi-pass membrane protein</topology>
    </subcellularLocation>
</comment>
<dbReference type="PANTHER" id="PTHR30474:SF1">
    <property type="entry name" value="PEPTIDOGLYCAN GLYCOSYLTRANSFERASE MRDB"/>
    <property type="match status" value="1"/>
</dbReference>
<dbReference type="InterPro" id="IPR011923">
    <property type="entry name" value="RodA/MrdB"/>
</dbReference>